<evidence type="ECO:0000256" key="10">
    <source>
        <dbReference type="SAM" id="MobiDB-lite"/>
    </source>
</evidence>
<feature type="region of interest" description="Disordered" evidence="10">
    <location>
        <begin position="78"/>
        <end position="125"/>
    </location>
</feature>
<comment type="caution">
    <text evidence="12">The sequence shown here is derived from an EMBL/GenBank/DDBJ whole genome shotgun (WGS) entry which is preliminary data.</text>
</comment>
<dbReference type="GO" id="GO:0005634">
    <property type="term" value="C:nucleus"/>
    <property type="evidence" value="ECO:0007669"/>
    <property type="project" value="UniProtKB-SubCell"/>
</dbReference>
<dbReference type="PANTHER" id="PTHR31992:SF312">
    <property type="entry name" value="DOF ZINC FINGER PROTEIN DOF1.6"/>
    <property type="match status" value="1"/>
</dbReference>
<dbReference type="Proteomes" id="UP001417504">
    <property type="component" value="Unassembled WGS sequence"/>
</dbReference>
<sequence length="235" mass="25034">MGDQQQRRQQQQQRRHHHQHRPGADTPAPAETEPLPCPRCESINTKFCYYNNYNLSQPRYFCKSCRRYWTQGGTLRNIPVGGGTRRNAKRSRPCTPATHITTSATTSTSTSTSTTPTPTPTPTSSALTINSIGKGGGGGSDHVLFNGSFTSLLNSQAGGCGFWGLDEMGMGLGLLGQRRSAGVWPWMDFGGSLQIGGGGVTAHAVDGGFVDGVVDCFSWPELAISTAPTEGAALN</sequence>
<dbReference type="EMBL" id="JBBNAE010000004">
    <property type="protein sequence ID" value="KAK9129650.1"/>
    <property type="molecule type" value="Genomic_DNA"/>
</dbReference>
<feature type="domain" description="Dof-type" evidence="11">
    <location>
        <begin position="35"/>
        <end position="89"/>
    </location>
</feature>
<dbReference type="PANTHER" id="PTHR31992">
    <property type="entry name" value="DOF ZINC FINGER PROTEIN DOF1.4-RELATED"/>
    <property type="match status" value="1"/>
</dbReference>
<evidence type="ECO:0000256" key="3">
    <source>
        <dbReference type="ARBA" id="ARBA00022833"/>
    </source>
</evidence>
<dbReference type="GO" id="GO:0003700">
    <property type="term" value="F:DNA-binding transcription factor activity"/>
    <property type="evidence" value="ECO:0007669"/>
    <property type="project" value="UniProtKB-UniRule"/>
</dbReference>
<keyword evidence="3 9" id="KW-0862">Zinc</keyword>
<dbReference type="PROSITE" id="PS50884">
    <property type="entry name" value="ZF_DOF_2"/>
    <property type="match status" value="1"/>
</dbReference>
<feature type="compositionally biased region" description="Low complexity" evidence="10">
    <location>
        <begin position="95"/>
        <end position="125"/>
    </location>
</feature>
<keyword evidence="1 9" id="KW-0479">Metal-binding</keyword>
<keyword evidence="2 8" id="KW-0863">Zinc-finger</keyword>
<keyword evidence="4 9" id="KW-0805">Transcription regulation</keyword>
<evidence type="ECO:0000256" key="9">
    <source>
        <dbReference type="RuleBase" id="RU369094"/>
    </source>
</evidence>
<evidence type="ECO:0000256" key="4">
    <source>
        <dbReference type="ARBA" id="ARBA00023015"/>
    </source>
</evidence>
<keyword evidence="6 9" id="KW-0804">Transcription</keyword>
<dbReference type="InterPro" id="IPR045174">
    <property type="entry name" value="Dof"/>
</dbReference>
<evidence type="ECO:0000259" key="11">
    <source>
        <dbReference type="PROSITE" id="PS50884"/>
    </source>
</evidence>
<evidence type="ECO:0000256" key="2">
    <source>
        <dbReference type="ARBA" id="ARBA00022771"/>
    </source>
</evidence>
<reference evidence="12 13" key="1">
    <citation type="submission" date="2024-01" db="EMBL/GenBank/DDBJ databases">
        <title>Genome assemblies of Stephania.</title>
        <authorList>
            <person name="Yang L."/>
        </authorList>
    </citation>
    <scope>NUCLEOTIDE SEQUENCE [LARGE SCALE GENOMIC DNA]</scope>
    <source>
        <strain evidence="12">QJT</strain>
        <tissue evidence="12">Leaf</tissue>
    </source>
</reference>
<dbReference type="GO" id="GO:0008270">
    <property type="term" value="F:zinc ion binding"/>
    <property type="evidence" value="ECO:0007669"/>
    <property type="project" value="UniProtKB-KW"/>
</dbReference>
<keyword evidence="5 8" id="KW-0238">DNA-binding</keyword>
<evidence type="ECO:0000256" key="1">
    <source>
        <dbReference type="ARBA" id="ARBA00022723"/>
    </source>
</evidence>
<evidence type="ECO:0000256" key="6">
    <source>
        <dbReference type="ARBA" id="ARBA00023163"/>
    </source>
</evidence>
<evidence type="ECO:0000256" key="7">
    <source>
        <dbReference type="ARBA" id="ARBA00023242"/>
    </source>
</evidence>
<evidence type="ECO:0000256" key="8">
    <source>
        <dbReference type="PROSITE-ProRule" id="PRU00071"/>
    </source>
</evidence>
<dbReference type="PROSITE" id="PS01361">
    <property type="entry name" value="ZF_DOF_1"/>
    <property type="match status" value="1"/>
</dbReference>
<proteinExistence type="predicted"/>
<protein>
    <recommendedName>
        <fullName evidence="9">Dof zinc finger protein</fullName>
    </recommendedName>
</protein>
<dbReference type="AlphaFoldDB" id="A0AAP0J9U2"/>
<evidence type="ECO:0000313" key="13">
    <source>
        <dbReference type="Proteomes" id="UP001417504"/>
    </source>
</evidence>
<comment type="subcellular location">
    <subcellularLocation>
        <location evidence="8 9">Nucleus</location>
    </subcellularLocation>
</comment>
<dbReference type="GO" id="GO:0003677">
    <property type="term" value="F:DNA binding"/>
    <property type="evidence" value="ECO:0007669"/>
    <property type="project" value="UniProtKB-UniRule"/>
</dbReference>
<name>A0AAP0J9U2_9MAGN</name>
<evidence type="ECO:0000256" key="5">
    <source>
        <dbReference type="ARBA" id="ARBA00023125"/>
    </source>
</evidence>
<gene>
    <name evidence="12" type="ORF">Sjap_010137</name>
</gene>
<keyword evidence="13" id="KW-1185">Reference proteome</keyword>
<feature type="region of interest" description="Disordered" evidence="10">
    <location>
        <begin position="1"/>
        <end position="36"/>
    </location>
</feature>
<accession>A0AAP0J9U2</accession>
<dbReference type="InterPro" id="IPR003851">
    <property type="entry name" value="Znf_Dof"/>
</dbReference>
<comment type="function">
    <text evidence="9">Transcription factor that binds specifically to a 5'-AA[AG]G-3' consensus core sequence.</text>
</comment>
<organism evidence="12 13">
    <name type="scientific">Stephania japonica</name>
    <dbReference type="NCBI Taxonomy" id="461633"/>
    <lineage>
        <taxon>Eukaryota</taxon>
        <taxon>Viridiplantae</taxon>
        <taxon>Streptophyta</taxon>
        <taxon>Embryophyta</taxon>
        <taxon>Tracheophyta</taxon>
        <taxon>Spermatophyta</taxon>
        <taxon>Magnoliopsida</taxon>
        <taxon>Ranunculales</taxon>
        <taxon>Menispermaceae</taxon>
        <taxon>Menispermoideae</taxon>
        <taxon>Cissampelideae</taxon>
        <taxon>Stephania</taxon>
    </lineage>
</organism>
<evidence type="ECO:0000313" key="12">
    <source>
        <dbReference type="EMBL" id="KAK9129650.1"/>
    </source>
</evidence>
<dbReference type="Pfam" id="PF02701">
    <property type="entry name" value="Zn_ribbon_Dof"/>
    <property type="match status" value="1"/>
</dbReference>
<keyword evidence="7 8" id="KW-0539">Nucleus</keyword>